<comment type="caution">
    <text evidence="1">The sequence shown here is derived from an EMBL/GenBank/DDBJ whole genome shotgun (WGS) entry which is preliminary data.</text>
</comment>
<dbReference type="EMBL" id="BGPR01015729">
    <property type="protein sequence ID" value="GBN70395.1"/>
    <property type="molecule type" value="Genomic_DNA"/>
</dbReference>
<name>A0A4Y2R6H1_ARAVE</name>
<protein>
    <submittedName>
        <fullName evidence="1">Uncharacterized protein</fullName>
    </submittedName>
</protein>
<evidence type="ECO:0000313" key="1">
    <source>
        <dbReference type="EMBL" id="GBN70395.1"/>
    </source>
</evidence>
<sequence>MIRCVVILLSGAYEDTTRRTEVRAAVDDLLQHQHSANGTAWHVAFQFTVNLTFPFISDFRSVLSHCLTGPLLTSNFLWVNCLV</sequence>
<keyword evidence="2" id="KW-1185">Reference proteome</keyword>
<proteinExistence type="predicted"/>
<dbReference type="AlphaFoldDB" id="A0A4Y2R6H1"/>
<dbReference type="Proteomes" id="UP000499080">
    <property type="component" value="Unassembled WGS sequence"/>
</dbReference>
<evidence type="ECO:0000313" key="2">
    <source>
        <dbReference type="Proteomes" id="UP000499080"/>
    </source>
</evidence>
<accession>A0A4Y2R6H1</accession>
<reference evidence="1 2" key="1">
    <citation type="journal article" date="2019" name="Sci. Rep.">
        <title>Orb-weaving spider Araneus ventricosus genome elucidates the spidroin gene catalogue.</title>
        <authorList>
            <person name="Kono N."/>
            <person name="Nakamura H."/>
            <person name="Ohtoshi R."/>
            <person name="Moran D.A.P."/>
            <person name="Shinohara A."/>
            <person name="Yoshida Y."/>
            <person name="Fujiwara M."/>
            <person name="Mori M."/>
            <person name="Tomita M."/>
            <person name="Arakawa K."/>
        </authorList>
    </citation>
    <scope>NUCLEOTIDE SEQUENCE [LARGE SCALE GENOMIC DNA]</scope>
</reference>
<gene>
    <name evidence="1" type="ORF">AVEN_55141_1</name>
</gene>
<organism evidence="1 2">
    <name type="scientific">Araneus ventricosus</name>
    <name type="common">Orbweaver spider</name>
    <name type="synonym">Epeira ventricosa</name>
    <dbReference type="NCBI Taxonomy" id="182803"/>
    <lineage>
        <taxon>Eukaryota</taxon>
        <taxon>Metazoa</taxon>
        <taxon>Ecdysozoa</taxon>
        <taxon>Arthropoda</taxon>
        <taxon>Chelicerata</taxon>
        <taxon>Arachnida</taxon>
        <taxon>Araneae</taxon>
        <taxon>Araneomorphae</taxon>
        <taxon>Entelegynae</taxon>
        <taxon>Araneoidea</taxon>
        <taxon>Araneidae</taxon>
        <taxon>Araneus</taxon>
    </lineage>
</organism>